<feature type="domain" description="Formyl transferase N-terminal" evidence="2">
    <location>
        <begin position="26"/>
        <end position="211"/>
    </location>
</feature>
<dbReference type="InterPro" id="IPR036477">
    <property type="entry name" value="Formyl_transf_N_sf"/>
</dbReference>
<dbReference type="Proteomes" id="UP000800040">
    <property type="component" value="Unassembled WGS sequence"/>
</dbReference>
<dbReference type="PANTHER" id="PTHR11138">
    <property type="entry name" value="METHIONYL-TRNA FORMYLTRANSFERASE"/>
    <property type="match status" value="1"/>
</dbReference>
<evidence type="ECO:0000256" key="1">
    <source>
        <dbReference type="ARBA" id="ARBA00012261"/>
    </source>
</evidence>
<dbReference type="InterPro" id="IPR002376">
    <property type="entry name" value="Formyl_transf_N"/>
</dbReference>
<dbReference type="OrthoDB" id="10268103at2759"/>
<dbReference type="EC" id="2.1.2.9" evidence="1"/>
<accession>A0A6A5KHP8</accession>
<gene>
    <name evidence="3" type="ORF">BDW02DRAFT_548955</name>
</gene>
<evidence type="ECO:0000313" key="3">
    <source>
        <dbReference type="EMBL" id="KAF1835086.1"/>
    </source>
</evidence>
<dbReference type="CDD" id="cd08646">
    <property type="entry name" value="FMT_core_Met-tRNA-FMT_N"/>
    <property type="match status" value="1"/>
</dbReference>
<sequence>MLRTLKPRAGRCPSRPVRAPPPQPLRILFCGSDDFSIASLRALVEAKRDAPDLIQSIDVLHRPAKPAGRGRRTLREVPIKQVATEELNLPTHPVDTFNGWTPPALINLIITASFGLFIPPHILECAKYRGLNVHPSLLPDLRGAAPIQHAIGKGRKYTGITIQTLHAKEFDRGTIVAQTPAPGIEIPHDIKVSELEQQLAKTGAEMLVDVLKSHKHVPPFKDAGWYAKYKDDPVASAPKVSKQDRFIDFRHHTMAEILTIQRAFGDPWCLLPTAERLILHDIVDLGHGHVSSSEPGLFYDEVAKEPRFRTACGSLGILKSSTYEGWKQGQGNAKLTTRVLSPLARVPQAASV</sequence>
<name>A0A6A5KHP8_9PLEO</name>
<dbReference type="Pfam" id="PF00551">
    <property type="entry name" value="Formyl_trans_N"/>
    <property type="match status" value="1"/>
</dbReference>
<dbReference type="Gene3D" id="3.40.50.12230">
    <property type="match status" value="1"/>
</dbReference>
<keyword evidence="4" id="KW-1185">Reference proteome</keyword>
<organism evidence="3 4">
    <name type="scientific">Decorospora gaudefroyi</name>
    <dbReference type="NCBI Taxonomy" id="184978"/>
    <lineage>
        <taxon>Eukaryota</taxon>
        <taxon>Fungi</taxon>
        <taxon>Dikarya</taxon>
        <taxon>Ascomycota</taxon>
        <taxon>Pezizomycotina</taxon>
        <taxon>Dothideomycetes</taxon>
        <taxon>Pleosporomycetidae</taxon>
        <taxon>Pleosporales</taxon>
        <taxon>Pleosporineae</taxon>
        <taxon>Pleosporaceae</taxon>
        <taxon>Decorospora</taxon>
    </lineage>
</organism>
<dbReference type="GO" id="GO:0004479">
    <property type="term" value="F:methionyl-tRNA formyltransferase activity"/>
    <property type="evidence" value="ECO:0007669"/>
    <property type="project" value="UniProtKB-EC"/>
</dbReference>
<evidence type="ECO:0000313" key="4">
    <source>
        <dbReference type="Proteomes" id="UP000800040"/>
    </source>
</evidence>
<reference evidence="3" key="1">
    <citation type="submission" date="2020-01" db="EMBL/GenBank/DDBJ databases">
        <authorList>
            <consortium name="DOE Joint Genome Institute"/>
            <person name="Haridas S."/>
            <person name="Albert R."/>
            <person name="Binder M."/>
            <person name="Bloem J."/>
            <person name="Labutti K."/>
            <person name="Salamov A."/>
            <person name="Andreopoulos B."/>
            <person name="Baker S.E."/>
            <person name="Barry K."/>
            <person name="Bills G."/>
            <person name="Bluhm B.H."/>
            <person name="Cannon C."/>
            <person name="Castanera R."/>
            <person name="Culley D.E."/>
            <person name="Daum C."/>
            <person name="Ezra D."/>
            <person name="Gonzalez J.B."/>
            <person name="Henrissat B."/>
            <person name="Kuo A."/>
            <person name="Liang C."/>
            <person name="Lipzen A."/>
            <person name="Lutzoni F."/>
            <person name="Magnuson J."/>
            <person name="Mondo S."/>
            <person name="Nolan M."/>
            <person name="Ohm R."/>
            <person name="Pangilinan J."/>
            <person name="Park H.-J."/>
            <person name="Ramirez L."/>
            <person name="Alfaro M."/>
            <person name="Sun H."/>
            <person name="Tritt A."/>
            <person name="Yoshinaga Y."/>
            <person name="Zwiers L.-H."/>
            <person name="Turgeon B.G."/>
            <person name="Goodwin S.B."/>
            <person name="Spatafora J.W."/>
            <person name="Crous P.W."/>
            <person name="Grigoriev I.V."/>
        </authorList>
    </citation>
    <scope>NUCLEOTIDE SEQUENCE</scope>
    <source>
        <strain evidence="3">P77</strain>
    </source>
</reference>
<dbReference type="EMBL" id="ML975292">
    <property type="protein sequence ID" value="KAF1835086.1"/>
    <property type="molecule type" value="Genomic_DNA"/>
</dbReference>
<keyword evidence="3" id="KW-0808">Transferase</keyword>
<dbReference type="AlphaFoldDB" id="A0A6A5KHP8"/>
<protein>
    <recommendedName>
        <fullName evidence="1">methionyl-tRNA formyltransferase</fullName>
        <ecNumber evidence="1">2.1.2.9</ecNumber>
    </recommendedName>
</protein>
<dbReference type="GO" id="GO:0005739">
    <property type="term" value="C:mitochondrion"/>
    <property type="evidence" value="ECO:0007669"/>
    <property type="project" value="TreeGrafter"/>
</dbReference>
<evidence type="ECO:0000259" key="2">
    <source>
        <dbReference type="Pfam" id="PF00551"/>
    </source>
</evidence>
<proteinExistence type="predicted"/>
<dbReference type="PANTHER" id="PTHR11138:SF5">
    <property type="entry name" value="METHIONYL-TRNA FORMYLTRANSFERASE, MITOCHONDRIAL"/>
    <property type="match status" value="1"/>
</dbReference>
<dbReference type="SUPFAM" id="SSF53328">
    <property type="entry name" value="Formyltransferase"/>
    <property type="match status" value="1"/>
</dbReference>
<dbReference type="InterPro" id="IPR041711">
    <property type="entry name" value="Met-tRNA-FMT_N"/>
</dbReference>